<accession>A0A8I0MK97</accession>
<feature type="chain" id="PRO_5034819139" evidence="1">
    <location>
        <begin position="25"/>
        <end position="183"/>
    </location>
</feature>
<dbReference type="Gene3D" id="2.60.40.1090">
    <property type="entry name" value="Fimbrial-type adhesion domain"/>
    <property type="match status" value="1"/>
</dbReference>
<gene>
    <name evidence="2" type="ORF">FOT72_10485</name>
</gene>
<dbReference type="SUPFAM" id="SSF49401">
    <property type="entry name" value="Bacterial adhesins"/>
    <property type="match status" value="1"/>
</dbReference>
<evidence type="ECO:0000313" key="2">
    <source>
        <dbReference type="EMBL" id="MBE0128423.1"/>
    </source>
</evidence>
<sequence>MRKSILALSSAALLMSVVLGNAHAGQDATLNVTATVLPATCDISLSTNNLSLGSFTAAEFTGVATPIASSKKTFNVAVSNCAGTVAVDDQLKLQVSGVNQAGMDTLFTGDNSENNLGIMLNTVADQATYISNNKALDLHTFTGTDASAANGAVLSLQAGLASTSSTPDNGQVRAPIHFSLAYN</sequence>
<keyword evidence="1" id="KW-0732">Signal</keyword>
<name>A0A8I0MK97_CITAM</name>
<dbReference type="RefSeq" id="WP_192478385.1">
    <property type="nucleotide sequence ID" value="NZ_JALJXR010000003.1"/>
</dbReference>
<dbReference type="PANTHER" id="PTHR33420:SF5">
    <property type="entry name" value="FIMBRIAL SUBUNIT"/>
    <property type="match status" value="1"/>
</dbReference>
<protein>
    <submittedName>
        <fullName evidence="2">Type 1 fimbrial protein</fullName>
    </submittedName>
</protein>
<dbReference type="Proteomes" id="UP000656723">
    <property type="component" value="Unassembled WGS sequence"/>
</dbReference>
<organism evidence="2 3">
    <name type="scientific">Citrobacter amalonaticus</name>
    <dbReference type="NCBI Taxonomy" id="35703"/>
    <lineage>
        <taxon>Bacteria</taxon>
        <taxon>Pseudomonadati</taxon>
        <taxon>Pseudomonadota</taxon>
        <taxon>Gammaproteobacteria</taxon>
        <taxon>Enterobacterales</taxon>
        <taxon>Enterobacteriaceae</taxon>
        <taxon>Citrobacter</taxon>
    </lineage>
</organism>
<feature type="signal peptide" evidence="1">
    <location>
        <begin position="1"/>
        <end position="24"/>
    </location>
</feature>
<dbReference type="InterPro" id="IPR050263">
    <property type="entry name" value="Bact_Fimbrial_Adh_Pro"/>
</dbReference>
<dbReference type="InterPro" id="IPR008966">
    <property type="entry name" value="Adhesion_dom_sf"/>
</dbReference>
<evidence type="ECO:0000256" key="1">
    <source>
        <dbReference type="SAM" id="SignalP"/>
    </source>
</evidence>
<dbReference type="EMBL" id="VKME01000008">
    <property type="protein sequence ID" value="MBE0128423.1"/>
    <property type="molecule type" value="Genomic_DNA"/>
</dbReference>
<dbReference type="GO" id="GO:0043709">
    <property type="term" value="P:cell adhesion involved in single-species biofilm formation"/>
    <property type="evidence" value="ECO:0007669"/>
    <property type="project" value="TreeGrafter"/>
</dbReference>
<evidence type="ECO:0000313" key="3">
    <source>
        <dbReference type="Proteomes" id="UP000656723"/>
    </source>
</evidence>
<proteinExistence type="predicted"/>
<dbReference type="InterPro" id="IPR036937">
    <property type="entry name" value="Adhesion_dom_fimbrial_sf"/>
</dbReference>
<dbReference type="GO" id="GO:0009289">
    <property type="term" value="C:pilus"/>
    <property type="evidence" value="ECO:0007669"/>
    <property type="project" value="InterPro"/>
</dbReference>
<reference evidence="2" key="1">
    <citation type="submission" date="2019-07" db="EMBL/GenBank/DDBJ databases">
        <title>KPC-2 carbapenem resistent Enterobacterales isolates from Germany.</title>
        <authorList>
            <person name="Yao Y."/>
            <person name="Falgenhauer L."/>
            <person name="Imirzalioglu C."/>
            <person name="Chakraborty T."/>
        </authorList>
    </citation>
    <scope>NUCLEOTIDE SEQUENCE</scope>
    <source>
        <strain evidence="2">CA13304</strain>
    </source>
</reference>
<dbReference type="PANTHER" id="PTHR33420">
    <property type="entry name" value="FIMBRIAL SUBUNIT ELFA-RELATED"/>
    <property type="match status" value="1"/>
</dbReference>
<dbReference type="AlphaFoldDB" id="A0A8I0MK97"/>
<comment type="caution">
    <text evidence="2">The sequence shown here is derived from an EMBL/GenBank/DDBJ whole genome shotgun (WGS) entry which is preliminary data.</text>
</comment>